<evidence type="ECO:0000313" key="10">
    <source>
        <dbReference type="Proteomes" id="UP001187531"/>
    </source>
</evidence>
<organism evidence="9 10">
    <name type="scientific">Artemia franciscana</name>
    <name type="common">Brine shrimp</name>
    <name type="synonym">Artemia sanfranciscana</name>
    <dbReference type="NCBI Taxonomy" id="6661"/>
    <lineage>
        <taxon>Eukaryota</taxon>
        <taxon>Metazoa</taxon>
        <taxon>Ecdysozoa</taxon>
        <taxon>Arthropoda</taxon>
        <taxon>Crustacea</taxon>
        <taxon>Branchiopoda</taxon>
        <taxon>Anostraca</taxon>
        <taxon>Artemiidae</taxon>
        <taxon>Artemia</taxon>
    </lineage>
</organism>
<keyword evidence="4 8" id="KW-0812">Transmembrane</keyword>
<dbReference type="PANTHER" id="PTHR14233:SF4">
    <property type="entry name" value="SOLUTE CARRIER FAMILY 35 MEMBER F2"/>
    <property type="match status" value="1"/>
</dbReference>
<dbReference type="Pfam" id="PF06027">
    <property type="entry name" value="SLC35F"/>
    <property type="match status" value="1"/>
</dbReference>
<evidence type="ECO:0000256" key="1">
    <source>
        <dbReference type="ARBA" id="ARBA00004141"/>
    </source>
</evidence>
<keyword evidence="5 8" id="KW-1133">Transmembrane helix</keyword>
<feature type="transmembrane region" description="Helical" evidence="8">
    <location>
        <begin position="117"/>
        <end position="134"/>
    </location>
</feature>
<evidence type="ECO:0000256" key="8">
    <source>
        <dbReference type="SAM" id="Phobius"/>
    </source>
</evidence>
<sequence>MNTNSSHCSNSSIVYRQGSTESSIVRAEQTYIPGKCERYFSALESWILWRAILIGQILSLLLCTTAVITQVLTSRFGVHAPTAQNFLLYVLMCLTFTTVLACRTGDDGLLNVLKNRWWKYLIVSILDVEANYLVVKAYQYTTLTSIQLLDCFTIPVVLLLSWVVMRVRFKIIHIVGVSVSLMGIGCLVWADADSSKEVDKGVESRLTGDMVCMAGAFFYGVTNVAEEHFIKKYDQIEFLGMLGLFGTVISGFQLALTEHPQVSSMNWHHWEEIGLVVAYSAALYAFYATVPLVLSSLGSTAFNLSLLSTDYYSLIAGVALFRYKYHALYAMSFVFFISGTIIFCSKKTSRHNDGHPLRGTCSFCNSAYSVLFLHAAEVMIQAH</sequence>
<comment type="function">
    <text evidence="7">Putative solute transporter.</text>
</comment>
<dbReference type="InterPro" id="IPR052221">
    <property type="entry name" value="SLC35F_Transporter"/>
</dbReference>
<evidence type="ECO:0000256" key="5">
    <source>
        <dbReference type="ARBA" id="ARBA00022989"/>
    </source>
</evidence>
<dbReference type="AlphaFoldDB" id="A0AA88HUM4"/>
<name>A0AA88HUM4_ARTSF</name>
<feature type="transmembrane region" description="Helical" evidence="8">
    <location>
        <begin position="86"/>
        <end position="105"/>
    </location>
</feature>
<comment type="caution">
    <text evidence="9">The sequence shown here is derived from an EMBL/GenBank/DDBJ whole genome shotgun (WGS) entry which is preliminary data.</text>
</comment>
<evidence type="ECO:0000256" key="7">
    <source>
        <dbReference type="ARBA" id="ARBA00037727"/>
    </source>
</evidence>
<proteinExistence type="inferred from homology"/>
<dbReference type="GO" id="GO:0016020">
    <property type="term" value="C:membrane"/>
    <property type="evidence" value="ECO:0007669"/>
    <property type="project" value="UniProtKB-SubCell"/>
</dbReference>
<feature type="transmembrane region" description="Helical" evidence="8">
    <location>
        <begin position="276"/>
        <end position="294"/>
    </location>
</feature>
<reference evidence="9" key="1">
    <citation type="submission" date="2023-07" db="EMBL/GenBank/DDBJ databases">
        <title>Chromosome-level genome assembly of Artemia franciscana.</title>
        <authorList>
            <person name="Jo E."/>
        </authorList>
    </citation>
    <scope>NUCLEOTIDE SEQUENCE</scope>
    <source>
        <tissue evidence="9">Whole body</tissue>
    </source>
</reference>
<dbReference type="SUPFAM" id="SSF103481">
    <property type="entry name" value="Multidrug resistance efflux transporter EmrE"/>
    <property type="match status" value="1"/>
</dbReference>
<evidence type="ECO:0000256" key="2">
    <source>
        <dbReference type="ARBA" id="ARBA00007863"/>
    </source>
</evidence>
<protein>
    <recommendedName>
        <fullName evidence="11">Solute carrier family 35 member F1</fullName>
    </recommendedName>
</protein>
<feature type="transmembrane region" description="Helical" evidence="8">
    <location>
        <begin position="146"/>
        <end position="164"/>
    </location>
</feature>
<dbReference type="PANTHER" id="PTHR14233">
    <property type="entry name" value="DUF914-RELATED"/>
    <property type="match status" value="1"/>
</dbReference>
<evidence type="ECO:0008006" key="11">
    <source>
        <dbReference type="Google" id="ProtNLM"/>
    </source>
</evidence>
<keyword evidence="3" id="KW-0813">Transport</keyword>
<feature type="transmembrane region" description="Helical" evidence="8">
    <location>
        <begin position="301"/>
        <end position="321"/>
    </location>
</feature>
<dbReference type="Proteomes" id="UP001187531">
    <property type="component" value="Unassembled WGS sequence"/>
</dbReference>
<evidence type="ECO:0000256" key="3">
    <source>
        <dbReference type="ARBA" id="ARBA00022448"/>
    </source>
</evidence>
<dbReference type="InterPro" id="IPR009262">
    <property type="entry name" value="SLC35_F1/F2/F6"/>
</dbReference>
<evidence type="ECO:0000256" key="6">
    <source>
        <dbReference type="ARBA" id="ARBA00023136"/>
    </source>
</evidence>
<evidence type="ECO:0000256" key="4">
    <source>
        <dbReference type="ARBA" id="ARBA00022692"/>
    </source>
</evidence>
<feature type="transmembrane region" description="Helical" evidence="8">
    <location>
        <begin position="206"/>
        <end position="224"/>
    </location>
</feature>
<keyword evidence="6 8" id="KW-0472">Membrane</keyword>
<dbReference type="GO" id="GO:0022857">
    <property type="term" value="F:transmembrane transporter activity"/>
    <property type="evidence" value="ECO:0007669"/>
    <property type="project" value="InterPro"/>
</dbReference>
<comment type="similarity">
    <text evidence="2">Belongs to the SLC35F solute transporter family.</text>
</comment>
<feature type="transmembrane region" description="Helical" evidence="8">
    <location>
        <begin position="47"/>
        <end position="71"/>
    </location>
</feature>
<keyword evidence="10" id="KW-1185">Reference proteome</keyword>
<dbReference type="InterPro" id="IPR037185">
    <property type="entry name" value="EmrE-like"/>
</dbReference>
<dbReference type="EMBL" id="JAVRJZ010000012">
    <property type="protein sequence ID" value="KAK2715383.1"/>
    <property type="molecule type" value="Genomic_DNA"/>
</dbReference>
<comment type="subcellular location">
    <subcellularLocation>
        <location evidence="1">Membrane</location>
        <topology evidence="1">Multi-pass membrane protein</topology>
    </subcellularLocation>
</comment>
<gene>
    <name evidence="9" type="ORF">QYM36_010110</name>
</gene>
<feature type="transmembrane region" description="Helical" evidence="8">
    <location>
        <begin position="327"/>
        <end position="345"/>
    </location>
</feature>
<evidence type="ECO:0000313" key="9">
    <source>
        <dbReference type="EMBL" id="KAK2715383.1"/>
    </source>
</evidence>
<feature type="transmembrane region" description="Helical" evidence="8">
    <location>
        <begin position="171"/>
        <end position="190"/>
    </location>
</feature>
<accession>A0AA88HUM4</accession>
<feature type="transmembrane region" description="Helical" evidence="8">
    <location>
        <begin position="236"/>
        <end position="256"/>
    </location>
</feature>